<comment type="caution">
    <text evidence="8">The sequence shown here is derived from an EMBL/GenBank/DDBJ whole genome shotgun (WGS) entry which is preliminary data.</text>
</comment>
<comment type="function">
    <text evidence="5">This is one of the proteins that binds to the 5S RNA in the ribosome where it forms part of the central protuberance.</text>
</comment>
<name>A0ABS2NP27_9FIRM</name>
<proteinExistence type="inferred from homology"/>
<dbReference type="PANTHER" id="PTHR33284:SF1">
    <property type="entry name" value="RIBOSOMAL PROTEIN L25_GLN-TRNA SYNTHETASE, ANTI-CODON-BINDING DOMAIN-CONTAINING PROTEIN"/>
    <property type="match status" value="1"/>
</dbReference>
<dbReference type="RefSeq" id="WP_204401170.1">
    <property type="nucleotide sequence ID" value="NZ_JAFBEE010000006.1"/>
</dbReference>
<dbReference type="HAMAP" id="MF_01334">
    <property type="entry name" value="Ribosomal_bL25_CTC"/>
    <property type="match status" value="1"/>
</dbReference>
<organism evidence="8 9">
    <name type="scientific">Alkaliphilus hydrothermalis</name>
    <dbReference type="NCBI Taxonomy" id="1482730"/>
    <lineage>
        <taxon>Bacteria</taxon>
        <taxon>Bacillati</taxon>
        <taxon>Bacillota</taxon>
        <taxon>Clostridia</taxon>
        <taxon>Peptostreptococcales</taxon>
        <taxon>Natronincolaceae</taxon>
        <taxon>Alkaliphilus</taxon>
    </lineage>
</organism>
<dbReference type="EMBL" id="JAFBEE010000006">
    <property type="protein sequence ID" value="MBM7614699.1"/>
    <property type="molecule type" value="Genomic_DNA"/>
</dbReference>
<keyword evidence="2 5" id="KW-0694">RNA-binding</keyword>
<dbReference type="Gene3D" id="2.40.240.10">
    <property type="entry name" value="Ribosomal Protein L25, Chain P"/>
    <property type="match status" value="1"/>
</dbReference>
<evidence type="ECO:0000259" key="6">
    <source>
        <dbReference type="Pfam" id="PF01386"/>
    </source>
</evidence>
<sequence length="199" mass="22986">MATPLLQVYQREIVGKNSVAKQRKKGKIPGILYSRGKTTQLIFMKERDIEKILSKYGSTRIAVSLEGEKSFAVIKEIQRENLKNQILHVDLQTLRDDQKIKLTLPIHFVNREAVENSSQFLQTIHNEIDIQTYPKYIPDKIEVDAKLLNKKDAITVKDLQILNSEHIEVFLEKDAIIANMSYVGQKEEPQEEENLLMLI</sequence>
<dbReference type="CDD" id="cd00495">
    <property type="entry name" value="Ribosomal_L25_TL5_CTC"/>
    <property type="match status" value="1"/>
</dbReference>
<evidence type="ECO:0000313" key="9">
    <source>
        <dbReference type="Proteomes" id="UP001314796"/>
    </source>
</evidence>
<dbReference type="Proteomes" id="UP001314796">
    <property type="component" value="Unassembled WGS sequence"/>
</dbReference>
<keyword evidence="3 5" id="KW-0689">Ribosomal protein</keyword>
<dbReference type="InterPro" id="IPR011035">
    <property type="entry name" value="Ribosomal_bL25/Gln-tRNA_synth"/>
</dbReference>
<dbReference type="Pfam" id="PF01386">
    <property type="entry name" value="Ribosomal_L25p"/>
    <property type="match status" value="1"/>
</dbReference>
<dbReference type="SUPFAM" id="SSF50715">
    <property type="entry name" value="Ribosomal protein L25-like"/>
    <property type="match status" value="1"/>
</dbReference>
<dbReference type="InterPro" id="IPR037121">
    <property type="entry name" value="Ribosomal_bL25_C"/>
</dbReference>
<dbReference type="InterPro" id="IPR001021">
    <property type="entry name" value="Ribosomal_bL25_long"/>
</dbReference>
<evidence type="ECO:0000259" key="7">
    <source>
        <dbReference type="Pfam" id="PF14693"/>
    </source>
</evidence>
<dbReference type="InterPro" id="IPR020930">
    <property type="entry name" value="Ribosomal_uL5_bac-type"/>
</dbReference>
<protein>
    <recommendedName>
        <fullName evidence="5">Large ribosomal subunit protein bL25</fullName>
    </recommendedName>
    <alternativeName>
        <fullName evidence="5">General stress protein CTC</fullName>
    </alternativeName>
</protein>
<reference evidence="8 9" key="1">
    <citation type="submission" date="2021-01" db="EMBL/GenBank/DDBJ databases">
        <title>Genomic Encyclopedia of Type Strains, Phase IV (KMG-IV): sequencing the most valuable type-strain genomes for metagenomic binning, comparative biology and taxonomic classification.</title>
        <authorList>
            <person name="Goeker M."/>
        </authorList>
    </citation>
    <scope>NUCLEOTIDE SEQUENCE [LARGE SCALE GENOMIC DNA]</scope>
    <source>
        <strain evidence="8 9">DSM 25890</strain>
    </source>
</reference>
<comment type="similarity">
    <text evidence="5">Belongs to the bacterial ribosomal protein bL25 family. CTC subfamily.</text>
</comment>
<dbReference type="Pfam" id="PF14693">
    <property type="entry name" value="Ribosomal_TL5_C"/>
    <property type="match status" value="1"/>
</dbReference>
<evidence type="ECO:0000256" key="2">
    <source>
        <dbReference type="ARBA" id="ARBA00022884"/>
    </source>
</evidence>
<evidence type="ECO:0000256" key="3">
    <source>
        <dbReference type="ARBA" id="ARBA00022980"/>
    </source>
</evidence>
<evidence type="ECO:0000256" key="1">
    <source>
        <dbReference type="ARBA" id="ARBA00022730"/>
    </source>
</evidence>
<dbReference type="GO" id="GO:0005840">
    <property type="term" value="C:ribosome"/>
    <property type="evidence" value="ECO:0007669"/>
    <property type="project" value="UniProtKB-KW"/>
</dbReference>
<comment type="subunit">
    <text evidence="5">Part of the 50S ribosomal subunit; part of the 5S rRNA/L5/L18/L25 subcomplex. Contacts the 5S rRNA. Binds to the 5S rRNA independently of L5 and L18.</text>
</comment>
<evidence type="ECO:0000256" key="4">
    <source>
        <dbReference type="ARBA" id="ARBA00023274"/>
    </source>
</evidence>
<dbReference type="Gene3D" id="2.170.120.20">
    <property type="entry name" value="Ribosomal protein L25, beta domain"/>
    <property type="match status" value="1"/>
</dbReference>
<feature type="domain" description="Large ribosomal subunit protein bL25 L25" evidence="6">
    <location>
        <begin position="6"/>
        <end position="91"/>
    </location>
</feature>
<dbReference type="InterPro" id="IPR020057">
    <property type="entry name" value="Ribosomal_bL25_b-dom"/>
</dbReference>
<keyword evidence="1 5" id="KW-0699">rRNA-binding</keyword>
<evidence type="ECO:0000256" key="5">
    <source>
        <dbReference type="HAMAP-Rule" id="MF_01334"/>
    </source>
</evidence>
<dbReference type="PANTHER" id="PTHR33284">
    <property type="entry name" value="RIBOSOMAL PROTEIN L25/GLN-TRNA SYNTHETASE, ANTI-CODON-BINDING DOMAIN-CONTAINING PROTEIN"/>
    <property type="match status" value="1"/>
</dbReference>
<dbReference type="InterPro" id="IPR020056">
    <property type="entry name" value="Rbsml_bL25/Gln-tRNA_synth_N"/>
</dbReference>
<keyword evidence="9" id="KW-1185">Reference proteome</keyword>
<accession>A0ABS2NP27</accession>
<dbReference type="InterPro" id="IPR029751">
    <property type="entry name" value="Ribosomal_L25_dom"/>
</dbReference>
<feature type="domain" description="Large ribosomal subunit protein bL25 beta" evidence="7">
    <location>
        <begin position="99"/>
        <end position="180"/>
    </location>
</feature>
<keyword evidence="4 5" id="KW-0687">Ribonucleoprotein</keyword>
<gene>
    <name evidence="5" type="primary">rplY</name>
    <name evidence="5" type="synonym">ctc</name>
    <name evidence="8" type="ORF">JOC73_001213</name>
</gene>
<dbReference type="NCBIfam" id="TIGR00731">
    <property type="entry name" value="bL25_bact_ctc"/>
    <property type="match status" value="1"/>
</dbReference>
<evidence type="ECO:0000313" key="8">
    <source>
        <dbReference type="EMBL" id="MBM7614699.1"/>
    </source>
</evidence>